<dbReference type="PROSITE" id="PS51257">
    <property type="entry name" value="PROKAR_LIPOPROTEIN"/>
    <property type="match status" value="1"/>
</dbReference>
<reference evidence="2 3" key="1">
    <citation type="submission" date="2020-07" db="EMBL/GenBank/DDBJ databases">
        <title>Description of Kordia aestuariivivens sp. nov., isolated from a tidal flat.</title>
        <authorList>
            <person name="Park S."/>
            <person name="Yoon J.-H."/>
        </authorList>
    </citation>
    <scope>NUCLEOTIDE SEQUENCE [LARGE SCALE GENOMIC DNA]</scope>
    <source>
        <strain evidence="2 3">YSTF-M3</strain>
    </source>
</reference>
<evidence type="ECO:0000313" key="3">
    <source>
        <dbReference type="Proteomes" id="UP000619238"/>
    </source>
</evidence>
<accession>A0ABR7QAU2</accession>
<keyword evidence="3" id="KW-1185">Reference proteome</keyword>
<keyword evidence="1" id="KW-0732">Signal</keyword>
<name>A0ABR7QAU2_9FLAO</name>
<organism evidence="2 3">
    <name type="scientific">Kordia aestuariivivens</name>
    <dbReference type="NCBI Taxonomy" id="2759037"/>
    <lineage>
        <taxon>Bacteria</taxon>
        <taxon>Pseudomonadati</taxon>
        <taxon>Bacteroidota</taxon>
        <taxon>Flavobacteriia</taxon>
        <taxon>Flavobacteriales</taxon>
        <taxon>Flavobacteriaceae</taxon>
        <taxon>Kordia</taxon>
    </lineage>
</organism>
<sequence>MKKMPFILLLSVSLFISCSSDDGAFFEEDKVETIETDATTEKSFYIPPGAIVNNVPVTFYGCVTYTLNVQTVKYNSSVTLSPDTSFLNNPGNATVYIDIVPSPYGQTISTPITTSNQYIFVNSQYLSGRTSFYWRMRIVNNSSYNCWPNPTSWIFQNLN</sequence>
<comment type="caution">
    <text evidence="2">The sequence shown here is derived from an EMBL/GenBank/DDBJ whole genome shotgun (WGS) entry which is preliminary data.</text>
</comment>
<proteinExistence type="predicted"/>
<feature type="signal peptide" evidence="1">
    <location>
        <begin position="1"/>
        <end position="24"/>
    </location>
</feature>
<feature type="chain" id="PRO_5045242928" evidence="1">
    <location>
        <begin position="25"/>
        <end position="159"/>
    </location>
</feature>
<evidence type="ECO:0000313" key="2">
    <source>
        <dbReference type="EMBL" id="MBC8755702.1"/>
    </source>
</evidence>
<evidence type="ECO:0000256" key="1">
    <source>
        <dbReference type="SAM" id="SignalP"/>
    </source>
</evidence>
<gene>
    <name evidence="2" type="ORF">H2O64_13585</name>
</gene>
<protein>
    <submittedName>
        <fullName evidence="2">Uncharacterized protein</fullName>
    </submittedName>
</protein>
<dbReference type="EMBL" id="JACGWS010000008">
    <property type="protein sequence ID" value="MBC8755702.1"/>
    <property type="molecule type" value="Genomic_DNA"/>
</dbReference>
<dbReference type="RefSeq" id="WP_187562751.1">
    <property type="nucleotide sequence ID" value="NZ_JACGWS010000008.1"/>
</dbReference>
<dbReference type="Proteomes" id="UP000619238">
    <property type="component" value="Unassembled WGS sequence"/>
</dbReference>